<dbReference type="AlphaFoldDB" id="A0A3E2HIG8"/>
<comment type="caution">
    <text evidence="1">The sequence shown here is derived from an EMBL/GenBank/DDBJ whole genome shotgun (WGS) entry which is preliminary data.</text>
</comment>
<feature type="non-terminal residue" evidence="1">
    <location>
        <position position="1"/>
    </location>
</feature>
<organism evidence="1 2">
    <name type="scientific">Scytalidium lignicola</name>
    <name type="common">Hyphomycete</name>
    <dbReference type="NCBI Taxonomy" id="5539"/>
    <lineage>
        <taxon>Eukaryota</taxon>
        <taxon>Fungi</taxon>
        <taxon>Dikarya</taxon>
        <taxon>Ascomycota</taxon>
        <taxon>Pezizomycotina</taxon>
        <taxon>Leotiomycetes</taxon>
        <taxon>Leotiomycetes incertae sedis</taxon>
        <taxon>Scytalidium</taxon>
    </lineage>
</organism>
<feature type="non-terminal residue" evidence="1">
    <location>
        <position position="189"/>
    </location>
</feature>
<accession>A0A3E2HIG8</accession>
<evidence type="ECO:0000313" key="2">
    <source>
        <dbReference type="Proteomes" id="UP000258309"/>
    </source>
</evidence>
<reference evidence="1 2" key="1">
    <citation type="submission" date="2018-05" db="EMBL/GenBank/DDBJ databases">
        <title>Draft genome sequence of Scytalidium lignicola DSM 105466, a ubiquitous saprotrophic fungus.</title>
        <authorList>
            <person name="Buettner E."/>
            <person name="Gebauer A.M."/>
            <person name="Hofrichter M."/>
            <person name="Liers C."/>
            <person name="Kellner H."/>
        </authorList>
    </citation>
    <scope>NUCLEOTIDE SEQUENCE [LARGE SCALE GENOMIC DNA]</scope>
    <source>
        <strain evidence="1 2">DSM 105466</strain>
    </source>
</reference>
<gene>
    <name evidence="1" type="ORF">B7463_g3254</name>
</gene>
<name>A0A3E2HIG8_SCYLI</name>
<sequence>MNIPSSMLRSVFSTSKKRYDPHTYQPIRLEENIEDCTDACNLGFKPYRCCLELDVSTSPYDTCVGCLTKMRQALAADGCSFTEINSRIGALLAGPGWKRSKMLEVIAQKGVPAEGTHDTCVSGEERKMEKKGGKKSAMINQRLEKWKKGVLSAVKKKDGEEEAALKMNGNVFFRPYMDSTESLVVITDF</sequence>
<protein>
    <submittedName>
        <fullName evidence="1">Uncharacterized protein</fullName>
    </submittedName>
</protein>
<dbReference type="EMBL" id="NCSJ02000041">
    <property type="protein sequence ID" value="RFU33105.1"/>
    <property type="molecule type" value="Genomic_DNA"/>
</dbReference>
<keyword evidence="2" id="KW-1185">Reference proteome</keyword>
<evidence type="ECO:0000313" key="1">
    <source>
        <dbReference type="EMBL" id="RFU33105.1"/>
    </source>
</evidence>
<proteinExistence type="predicted"/>
<dbReference type="Proteomes" id="UP000258309">
    <property type="component" value="Unassembled WGS sequence"/>
</dbReference>